<dbReference type="Proteomes" id="UP001161423">
    <property type="component" value="Unassembled WGS sequence"/>
</dbReference>
<protein>
    <submittedName>
        <fullName evidence="3">Uncharacterized protein</fullName>
    </submittedName>
</protein>
<accession>A0ABQ5TVJ0</accession>
<organism evidence="3 4">
    <name type="scientific">Methylophaga thalassica</name>
    <dbReference type="NCBI Taxonomy" id="40223"/>
    <lineage>
        <taxon>Bacteria</taxon>
        <taxon>Pseudomonadati</taxon>
        <taxon>Pseudomonadota</taxon>
        <taxon>Gammaproteobacteria</taxon>
        <taxon>Thiotrichales</taxon>
        <taxon>Piscirickettsiaceae</taxon>
        <taxon>Methylophaga</taxon>
    </lineage>
</organism>
<gene>
    <name evidence="3" type="ORF">GCM10007891_10670</name>
</gene>
<feature type="compositionally biased region" description="Basic and acidic residues" evidence="1">
    <location>
        <begin position="47"/>
        <end position="64"/>
    </location>
</feature>
<reference evidence="3" key="1">
    <citation type="journal article" date="2014" name="Int. J. Syst. Evol. Microbiol.">
        <title>Complete genome of a new Firmicutes species belonging to the dominant human colonic microbiota ('Ruminococcus bicirculans') reveals two chromosomes and a selective capacity to utilize plant glucans.</title>
        <authorList>
            <consortium name="NISC Comparative Sequencing Program"/>
            <person name="Wegmann U."/>
            <person name="Louis P."/>
            <person name="Goesmann A."/>
            <person name="Henrissat B."/>
            <person name="Duncan S.H."/>
            <person name="Flint H.J."/>
        </authorList>
    </citation>
    <scope>NUCLEOTIDE SEQUENCE</scope>
    <source>
        <strain evidence="3">NBRC 102424</strain>
    </source>
</reference>
<keyword evidence="4" id="KW-1185">Reference proteome</keyword>
<sequence>MNRLNTFLSISALSIASSASVAVADNKGFESKKLDSVTSTSLIDSQEQTRNHTDINKHQEITKK</sequence>
<feature type="chain" id="PRO_5046573738" evidence="2">
    <location>
        <begin position="25"/>
        <end position="64"/>
    </location>
</feature>
<proteinExistence type="predicted"/>
<evidence type="ECO:0000256" key="2">
    <source>
        <dbReference type="SAM" id="SignalP"/>
    </source>
</evidence>
<evidence type="ECO:0000256" key="1">
    <source>
        <dbReference type="SAM" id="MobiDB-lite"/>
    </source>
</evidence>
<feature type="region of interest" description="Disordered" evidence="1">
    <location>
        <begin position="40"/>
        <end position="64"/>
    </location>
</feature>
<dbReference type="RefSeq" id="WP_007145096.1">
    <property type="nucleotide sequence ID" value="NZ_BSND01000004.1"/>
</dbReference>
<evidence type="ECO:0000313" key="3">
    <source>
        <dbReference type="EMBL" id="GLP99213.1"/>
    </source>
</evidence>
<keyword evidence="2" id="KW-0732">Signal</keyword>
<reference evidence="3" key="2">
    <citation type="submission" date="2023-01" db="EMBL/GenBank/DDBJ databases">
        <title>Draft genome sequence of Methylophaga thalassica strain NBRC 102424.</title>
        <authorList>
            <person name="Sun Q."/>
            <person name="Mori K."/>
        </authorList>
    </citation>
    <scope>NUCLEOTIDE SEQUENCE</scope>
    <source>
        <strain evidence="3">NBRC 102424</strain>
    </source>
</reference>
<comment type="caution">
    <text evidence="3">The sequence shown here is derived from an EMBL/GenBank/DDBJ whole genome shotgun (WGS) entry which is preliminary data.</text>
</comment>
<feature type="signal peptide" evidence="2">
    <location>
        <begin position="1"/>
        <end position="24"/>
    </location>
</feature>
<evidence type="ECO:0000313" key="4">
    <source>
        <dbReference type="Proteomes" id="UP001161423"/>
    </source>
</evidence>
<name>A0ABQ5TVJ0_9GAMM</name>
<dbReference type="EMBL" id="BSND01000004">
    <property type="protein sequence ID" value="GLP99213.1"/>
    <property type="molecule type" value="Genomic_DNA"/>
</dbReference>